<proteinExistence type="predicted"/>
<dbReference type="Proteomes" id="UP000275436">
    <property type="component" value="Unassembled WGS sequence"/>
</dbReference>
<accession>A0A3M9X0D4</accession>
<evidence type="ECO:0000313" key="1">
    <source>
        <dbReference type="EMBL" id="RNJ41301.1"/>
    </source>
</evidence>
<gene>
    <name evidence="1" type="ORF">DNR46_34460</name>
</gene>
<reference evidence="1 2" key="1">
    <citation type="journal article" date="2018" name="Mol. Plant Microbe Interact.">
        <title>Taxonomically Different Co-Microsymbionts of a Relict Legume, Oxytropis popoviana, Have Complementary Sets of Symbiotic Genes and Together Increase the Efficiency of Plant Nodulation.</title>
        <authorList>
            <person name="Safronova V."/>
            <person name="Belimov A."/>
            <person name="Sazanova A."/>
            <person name="Chirak E."/>
            <person name="Verkhozina A."/>
            <person name="Kuznetsova I."/>
            <person name="Andronov E."/>
            <person name="Puhalsky J."/>
            <person name="Tikhonovich I."/>
        </authorList>
    </citation>
    <scope>NUCLEOTIDE SEQUENCE [LARGE SCALE GENOMIC DNA]</scope>
    <source>
        <strain evidence="1 2">Opo-235</strain>
    </source>
</reference>
<comment type="caution">
    <text evidence="1">The sequence shown here is derived from an EMBL/GenBank/DDBJ whole genome shotgun (WGS) entry which is preliminary data.</text>
</comment>
<dbReference type="EMBL" id="QKOD01000021">
    <property type="protein sequence ID" value="RNJ41301.1"/>
    <property type="molecule type" value="Genomic_DNA"/>
</dbReference>
<organism evidence="1 2">
    <name type="scientific">Mesorhizobium japonicum</name>
    <dbReference type="NCBI Taxonomy" id="2066070"/>
    <lineage>
        <taxon>Bacteria</taxon>
        <taxon>Pseudomonadati</taxon>
        <taxon>Pseudomonadota</taxon>
        <taxon>Alphaproteobacteria</taxon>
        <taxon>Hyphomicrobiales</taxon>
        <taxon>Phyllobacteriaceae</taxon>
        <taxon>Mesorhizobium</taxon>
    </lineage>
</organism>
<sequence length="97" mass="11081">MAHDPIDTLGKATRHNMLVKAECSCGNVRYCRSADLMMVYGGGADPLKLKFDCNRCKPDIKITLLEVHPEHLPKRLVIHKPMKVDGKITWYTERFRG</sequence>
<name>A0A3M9X0D4_9HYPH</name>
<evidence type="ECO:0000313" key="2">
    <source>
        <dbReference type="Proteomes" id="UP000275436"/>
    </source>
</evidence>
<dbReference type="AlphaFoldDB" id="A0A3M9X0D4"/>
<protein>
    <submittedName>
        <fullName evidence="1">Uncharacterized protein</fullName>
    </submittedName>
</protein>